<feature type="compositionally biased region" description="Polar residues" evidence="8">
    <location>
        <begin position="289"/>
        <end position="317"/>
    </location>
</feature>
<dbReference type="InterPro" id="IPR017441">
    <property type="entry name" value="Protein_kinase_ATP_BS"/>
</dbReference>
<comment type="subcellular location">
    <subcellularLocation>
        <location evidence="1">Chromosome</location>
        <location evidence="1">Centromere</location>
        <location evidence="1">Kinetochore</location>
    </subcellularLocation>
</comment>
<dbReference type="PROSITE" id="PS00108">
    <property type="entry name" value="PROTEIN_KINASE_ST"/>
    <property type="match status" value="1"/>
</dbReference>
<evidence type="ECO:0000256" key="3">
    <source>
        <dbReference type="ARBA" id="ARBA00022741"/>
    </source>
</evidence>
<dbReference type="GO" id="GO:0005524">
    <property type="term" value="F:ATP binding"/>
    <property type="evidence" value="ECO:0007669"/>
    <property type="project" value="UniProtKB-UniRule"/>
</dbReference>
<feature type="compositionally biased region" description="Polar residues" evidence="8">
    <location>
        <begin position="454"/>
        <end position="483"/>
    </location>
</feature>
<feature type="region of interest" description="Disordered" evidence="8">
    <location>
        <begin position="602"/>
        <end position="674"/>
    </location>
</feature>
<feature type="compositionally biased region" description="Polar residues" evidence="8">
    <location>
        <begin position="624"/>
        <end position="636"/>
    </location>
</feature>
<dbReference type="GO" id="GO:0004672">
    <property type="term" value="F:protein kinase activity"/>
    <property type="evidence" value="ECO:0007669"/>
    <property type="project" value="InterPro"/>
</dbReference>
<gene>
    <name evidence="10" type="primary">jg18660</name>
    <name evidence="10" type="ORF">PAEG_LOCUS19258</name>
</gene>
<dbReference type="PROSITE" id="PS00107">
    <property type="entry name" value="PROTEIN_KINASE_ATP"/>
    <property type="match status" value="1"/>
</dbReference>
<feature type="region of interest" description="Disordered" evidence="8">
    <location>
        <begin position="289"/>
        <end position="328"/>
    </location>
</feature>
<keyword evidence="3 7" id="KW-0547">Nucleotide-binding</keyword>
<dbReference type="InterPro" id="IPR008271">
    <property type="entry name" value="Ser/Thr_kinase_AS"/>
</dbReference>
<dbReference type="GO" id="GO:0005634">
    <property type="term" value="C:nucleus"/>
    <property type="evidence" value="ECO:0007669"/>
    <property type="project" value="TreeGrafter"/>
</dbReference>
<dbReference type="InterPro" id="IPR015661">
    <property type="entry name" value="Bub1/Mad3"/>
</dbReference>
<dbReference type="OrthoDB" id="248495at2759"/>
<feature type="region of interest" description="Disordered" evidence="8">
    <location>
        <begin position="161"/>
        <end position="268"/>
    </location>
</feature>
<dbReference type="Pfam" id="PF00069">
    <property type="entry name" value="Pkinase"/>
    <property type="match status" value="1"/>
</dbReference>
<keyword evidence="4" id="KW-0995">Kinetochore</keyword>
<keyword evidence="6" id="KW-0137">Centromere</keyword>
<dbReference type="GO" id="GO:0000776">
    <property type="term" value="C:kinetochore"/>
    <property type="evidence" value="ECO:0007669"/>
    <property type="project" value="UniProtKB-KW"/>
</dbReference>
<comment type="caution">
    <text evidence="10">The sequence shown here is derived from an EMBL/GenBank/DDBJ whole genome shotgun (WGS) entry which is preliminary data.</text>
</comment>
<dbReference type="CDD" id="cd13981">
    <property type="entry name" value="STKc_Bub1_BubR1"/>
    <property type="match status" value="1"/>
</dbReference>
<evidence type="ECO:0000256" key="5">
    <source>
        <dbReference type="ARBA" id="ARBA00022840"/>
    </source>
</evidence>
<feature type="domain" description="Protein kinase" evidence="9">
    <location>
        <begin position="777"/>
        <end position="1060"/>
    </location>
</feature>
<evidence type="ECO:0000256" key="1">
    <source>
        <dbReference type="ARBA" id="ARBA00004629"/>
    </source>
</evidence>
<protein>
    <submittedName>
        <fullName evidence="10">Jg18660 protein</fullName>
    </submittedName>
</protein>
<feature type="compositionally biased region" description="Polar residues" evidence="8">
    <location>
        <begin position="413"/>
        <end position="447"/>
    </location>
</feature>
<proteinExistence type="predicted"/>
<dbReference type="InterPro" id="IPR011009">
    <property type="entry name" value="Kinase-like_dom_sf"/>
</dbReference>
<dbReference type="SUPFAM" id="SSF56112">
    <property type="entry name" value="Protein kinase-like (PK-like)"/>
    <property type="match status" value="1"/>
</dbReference>
<feature type="region of interest" description="Disordered" evidence="8">
    <location>
        <begin position="408"/>
        <end position="483"/>
    </location>
</feature>
<evidence type="ECO:0000256" key="7">
    <source>
        <dbReference type="PROSITE-ProRule" id="PRU10141"/>
    </source>
</evidence>
<dbReference type="PROSITE" id="PS50011">
    <property type="entry name" value="PROTEIN_KINASE_DOM"/>
    <property type="match status" value="1"/>
</dbReference>
<feature type="non-terminal residue" evidence="10">
    <location>
        <position position="1"/>
    </location>
</feature>
<evidence type="ECO:0000259" key="9">
    <source>
        <dbReference type="PROSITE" id="PS50011"/>
    </source>
</evidence>
<feature type="compositionally biased region" description="Polar residues" evidence="8">
    <location>
        <begin position="602"/>
        <end position="616"/>
    </location>
</feature>
<dbReference type="PANTHER" id="PTHR14030:SF4">
    <property type="entry name" value="BUB1 KINASE, ISOFORM A-RELATED"/>
    <property type="match status" value="1"/>
</dbReference>
<feature type="binding site" evidence="7">
    <location>
        <position position="806"/>
    </location>
    <ligand>
        <name>ATP</name>
        <dbReference type="ChEBI" id="CHEBI:30616"/>
    </ligand>
</feature>
<feature type="compositionally biased region" description="Polar residues" evidence="8">
    <location>
        <begin position="175"/>
        <end position="223"/>
    </location>
</feature>
<feature type="compositionally biased region" description="Polar residues" evidence="8">
    <location>
        <begin position="254"/>
        <end position="265"/>
    </location>
</feature>
<dbReference type="PANTHER" id="PTHR14030">
    <property type="entry name" value="MITOTIC CHECKPOINT SERINE/THREONINE-PROTEIN KINASE BUB1"/>
    <property type="match status" value="1"/>
</dbReference>
<dbReference type="Gene3D" id="1.10.510.10">
    <property type="entry name" value="Transferase(Phosphotransferase) domain 1"/>
    <property type="match status" value="1"/>
</dbReference>
<feature type="region of interest" description="Disordered" evidence="8">
    <location>
        <begin position="374"/>
        <end position="393"/>
    </location>
</feature>
<dbReference type="EMBL" id="CAKXAJ010025712">
    <property type="protein sequence ID" value="CAH2243053.1"/>
    <property type="molecule type" value="Genomic_DNA"/>
</dbReference>
<dbReference type="SMART" id="SM00220">
    <property type="entry name" value="S_TKc"/>
    <property type="match status" value="1"/>
</dbReference>
<feature type="compositionally biased region" description="Polar residues" evidence="8">
    <location>
        <begin position="517"/>
        <end position="539"/>
    </location>
</feature>
<reference evidence="10" key="1">
    <citation type="submission" date="2022-03" db="EMBL/GenBank/DDBJ databases">
        <authorList>
            <person name="Lindestad O."/>
        </authorList>
    </citation>
    <scope>NUCLEOTIDE SEQUENCE</scope>
</reference>
<evidence type="ECO:0000256" key="8">
    <source>
        <dbReference type="SAM" id="MobiDB-lite"/>
    </source>
</evidence>
<dbReference type="Proteomes" id="UP000838756">
    <property type="component" value="Unassembled WGS sequence"/>
</dbReference>
<feature type="region of interest" description="Disordered" evidence="8">
    <location>
        <begin position="496"/>
        <end position="539"/>
    </location>
</feature>
<evidence type="ECO:0000313" key="10">
    <source>
        <dbReference type="EMBL" id="CAH2243053.1"/>
    </source>
</evidence>
<accession>A0A8S4S066</accession>
<dbReference type="AlphaFoldDB" id="A0A8S4S066"/>
<dbReference type="GO" id="GO:0032991">
    <property type="term" value="C:protein-containing complex"/>
    <property type="evidence" value="ECO:0007669"/>
    <property type="project" value="UniProtKB-ARBA"/>
</dbReference>
<dbReference type="GO" id="GO:0007094">
    <property type="term" value="P:mitotic spindle assembly checkpoint signaling"/>
    <property type="evidence" value="ECO:0007669"/>
    <property type="project" value="InterPro"/>
</dbReference>
<evidence type="ECO:0000256" key="4">
    <source>
        <dbReference type="ARBA" id="ARBA00022838"/>
    </source>
</evidence>
<feature type="compositionally biased region" description="Low complexity" evidence="8">
    <location>
        <begin position="164"/>
        <end position="174"/>
    </location>
</feature>
<dbReference type="InterPro" id="IPR000719">
    <property type="entry name" value="Prot_kinase_dom"/>
</dbReference>
<keyword evidence="5 7" id="KW-0067">ATP-binding</keyword>
<evidence type="ECO:0000313" key="11">
    <source>
        <dbReference type="Proteomes" id="UP000838756"/>
    </source>
</evidence>
<keyword evidence="2" id="KW-0158">Chromosome</keyword>
<feature type="compositionally biased region" description="Basic and acidic residues" evidence="8">
    <location>
        <begin position="638"/>
        <end position="673"/>
    </location>
</feature>
<evidence type="ECO:0000256" key="2">
    <source>
        <dbReference type="ARBA" id="ARBA00022454"/>
    </source>
</evidence>
<dbReference type="GO" id="GO:0051754">
    <property type="term" value="P:meiotic sister chromatid cohesion, centromeric"/>
    <property type="evidence" value="ECO:0007669"/>
    <property type="project" value="TreeGrafter"/>
</dbReference>
<sequence length="1060" mass="119889">EPSMVQPTAVQQFEVPKFDIHEDRSMTMAINVKKNYEVVDVRSFPEDKENAIKFTAPAAVPTQQVNKTAYYEEPSCTQVFNFNIKDASTPNMSQFKKPTSCIDQSSKYATVPKFAIDESVIEQPDHAVNKRDECVRQMTDQHATVDNQGAGLSVIMEATREYNSKSGSSSSGQSTRTNFTGYTTNYESMYNNQNDPNVQNAAPKRNSISTQSRLPNGQFARNYQQKRDQLETKGGIPASSAPYQSHDHQYQKPVPQNYSGYSPQRSIHPHYQQGYSYQQSYPNNHLMNQQQAQGFGSPNPNPYHSPQHPGIQNTHDMNPSVPVGFQSPTYSNQMVYQHSPVASPAHPMMSPQPNYNRQEFHYPSADRHVYPNQQQHQSNAVFQSPPHQPQYSNSMYYQRPCQVSAPNAAYGQPSYNTQNQYNNPNMYSNANQHSESANYNTVQSSYRQPPKGTENCQSPYGMPNNQPFQVYQSPQPTQNNYRNSVQDTNMVQNTYSDSQVKQETPDISMKSQDRSETANNSTNAQSKNSALHKSPNSSVLRTVRHEQPNVKVSQKSPDIGFSNQFLNFISNRNEPKDNANTPKFTNSPSISQKMHKNLYVSSPEQAQVPPSSGLSDTDSKDGMTAQTATPIQSAKISHSVEKHKDISKRQLDFDHRAEIQSEDSRDSVSKDSRISSIYSRQSDFQSDGYGMDVDSENSMESNFKCSRSISVIETSDIPRPADIEFPKVIDPFNKKILASLLEYVKFPNKTHEDGYMEVRSIPKIQTASVMHVGHSKFSIEKQLGKGNYGAVFLSLDLNSNKAVAVKYQKPSRPWEFYICQEIKARIKDPFMLPGYMDITTAFLGDNASLFVSEYSKYGSLLDVANKVKVATSKCINEFIVILLTSEMLSIVHYLHKAQIIHADIKPDNFLLMKIPTQEWRTPSLQLIDLGCAIDMSLFPEGTTFRELIATEGFTCTEMKEGKPWTYQTDLYCLAGTIYVILMGNYMKVANRLGQWSIDKKFPRYMKNTLWDKIFTTLLNVPDCNNLPDLLDLKSEVDSVLNQMDSLSSQLRNFANVLKSR</sequence>
<name>A0A8S4S066_9NEOP</name>
<keyword evidence="11" id="KW-1185">Reference proteome</keyword>
<evidence type="ECO:0000256" key="6">
    <source>
        <dbReference type="ARBA" id="ARBA00023328"/>
    </source>
</evidence>
<organism evidence="10 11">
    <name type="scientific">Pararge aegeria aegeria</name>
    <dbReference type="NCBI Taxonomy" id="348720"/>
    <lineage>
        <taxon>Eukaryota</taxon>
        <taxon>Metazoa</taxon>
        <taxon>Ecdysozoa</taxon>
        <taxon>Arthropoda</taxon>
        <taxon>Hexapoda</taxon>
        <taxon>Insecta</taxon>
        <taxon>Pterygota</taxon>
        <taxon>Neoptera</taxon>
        <taxon>Endopterygota</taxon>
        <taxon>Lepidoptera</taxon>
        <taxon>Glossata</taxon>
        <taxon>Ditrysia</taxon>
        <taxon>Papilionoidea</taxon>
        <taxon>Nymphalidae</taxon>
        <taxon>Satyrinae</taxon>
        <taxon>Satyrini</taxon>
        <taxon>Parargina</taxon>
        <taxon>Pararge</taxon>
    </lineage>
</organism>